<dbReference type="AlphaFoldDB" id="A0A2M9BZA9"/>
<keyword evidence="2" id="KW-1185">Reference proteome</keyword>
<proteinExistence type="predicted"/>
<evidence type="ECO:0000313" key="2">
    <source>
        <dbReference type="Proteomes" id="UP000230161"/>
    </source>
</evidence>
<organism evidence="1 2">
    <name type="scientific">Compostimonas suwonensis</name>
    <dbReference type="NCBI Taxonomy" id="1048394"/>
    <lineage>
        <taxon>Bacteria</taxon>
        <taxon>Bacillati</taxon>
        <taxon>Actinomycetota</taxon>
        <taxon>Actinomycetes</taxon>
        <taxon>Micrococcales</taxon>
        <taxon>Microbacteriaceae</taxon>
        <taxon>Compostimonas</taxon>
    </lineage>
</organism>
<dbReference type="Proteomes" id="UP000230161">
    <property type="component" value="Unassembled WGS sequence"/>
</dbReference>
<name>A0A2M9BZA9_9MICO</name>
<evidence type="ECO:0000313" key="1">
    <source>
        <dbReference type="EMBL" id="PJJ63419.1"/>
    </source>
</evidence>
<comment type="caution">
    <text evidence="1">The sequence shown here is derived from an EMBL/GenBank/DDBJ whole genome shotgun (WGS) entry which is preliminary data.</text>
</comment>
<protein>
    <submittedName>
        <fullName evidence="1">Uncharacterized protein</fullName>
    </submittedName>
</protein>
<dbReference type="EMBL" id="PGFB01000002">
    <property type="protein sequence ID" value="PJJ63419.1"/>
    <property type="molecule type" value="Genomic_DNA"/>
</dbReference>
<accession>A0A2M9BZA9</accession>
<dbReference type="RefSeq" id="WP_281258154.1">
    <property type="nucleotide sequence ID" value="NZ_PGFB01000002.1"/>
</dbReference>
<gene>
    <name evidence="1" type="ORF">CLV54_1084</name>
</gene>
<reference evidence="1 2" key="1">
    <citation type="submission" date="2017-11" db="EMBL/GenBank/DDBJ databases">
        <title>Genomic Encyclopedia of Archaeal and Bacterial Type Strains, Phase II (KMG-II): From Individual Species to Whole Genera.</title>
        <authorList>
            <person name="Goeker M."/>
        </authorList>
    </citation>
    <scope>NUCLEOTIDE SEQUENCE [LARGE SCALE GENOMIC DNA]</scope>
    <source>
        <strain evidence="1 2">DSM 25625</strain>
    </source>
</reference>
<sequence>MLLPGFADDGEAVLGTSGGETTFAPHSVAVIALDEPAPAER</sequence>